<dbReference type="InterPro" id="IPR007410">
    <property type="entry name" value="LpqE-like"/>
</dbReference>
<accession>A0A7G5IGP8</accession>
<dbReference type="PANTHER" id="PTHR36302">
    <property type="entry name" value="BLR7088 PROTEIN"/>
    <property type="match status" value="1"/>
</dbReference>
<dbReference type="RefSeq" id="WP_182295528.1">
    <property type="nucleotide sequence ID" value="NZ_CP059851.1"/>
</dbReference>
<evidence type="ECO:0000313" key="2">
    <source>
        <dbReference type="Proteomes" id="UP000515292"/>
    </source>
</evidence>
<dbReference type="Gene3D" id="2.60.40.1890">
    <property type="entry name" value="PCu(A)C copper chaperone"/>
    <property type="match status" value="1"/>
</dbReference>
<dbReference type="AlphaFoldDB" id="A0A7G5IGP8"/>
<dbReference type="KEGG" id="sand:H3309_14615"/>
<reference evidence="1 2" key="1">
    <citation type="submission" date="2020-07" db="EMBL/GenBank/DDBJ databases">
        <title>Complete genome sequence for Sandaracinobacter sp. M6.</title>
        <authorList>
            <person name="Tang Y."/>
            <person name="Liu Q."/>
            <person name="Guo Z."/>
            <person name="Lei P."/>
            <person name="Huang B."/>
        </authorList>
    </citation>
    <scope>NUCLEOTIDE SEQUENCE [LARGE SCALE GENOMIC DNA]</scope>
    <source>
        <strain evidence="1 2">M6</strain>
    </source>
</reference>
<dbReference type="InterPro" id="IPR036182">
    <property type="entry name" value="PCuAC_sf"/>
</dbReference>
<dbReference type="Pfam" id="PF04314">
    <property type="entry name" value="PCuAC"/>
    <property type="match status" value="1"/>
</dbReference>
<dbReference type="PANTHER" id="PTHR36302:SF1">
    <property type="entry name" value="COPPER CHAPERONE PCU(A)C"/>
    <property type="match status" value="1"/>
</dbReference>
<dbReference type="EMBL" id="CP059851">
    <property type="protein sequence ID" value="QMW22540.1"/>
    <property type="molecule type" value="Genomic_DNA"/>
</dbReference>
<dbReference type="InterPro" id="IPR058248">
    <property type="entry name" value="Lxx211020-like"/>
</dbReference>
<evidence type="ECO:0000313" key="1">
    <source>
        <dbReference type="EMBL" id="QMW22540.1"/>
    </source>
</evidence>
<keyword evidence="2" id="KW-1185">Reference proteome</keyword>
<protein>
    <submittedName>
        <fullName evidence="1">Copper chaperone PCu(A)C</fullName>
    </submittedName>
</protein>
<proteinExistence type="predicted"/>
<gene>
    <name evidence="1" type="ORF">H3309_14615</name>
</gene>
<dbReference type="Proteomes" id="UP000515292">
    <property type="component" value="Chromosome"/>
</dbReference>
<name>A0A7G5IGP8_9SPHN</name>
<dbReference type="SUPFAM" id="SSF110087">
    <property type="entry name" value="DR1885-like metal-binding protein"/>
    <property type="match status" value="1"/>
</dbReference>
<sequence length="167" mass="16898">MAAKRLGLGAIILSVLLLLAALMSGRGAFASVGGAIGVESGAWVRLPVVAGRPGAGYLVLRGGAKDDRLVKVTSPLAGRIELHTMSMEGGIMRMAQVDGYALPGGGLLTLAPGGNHLMLFDLKAGAKPGAKIPLTLAFASGAKLELMAEGRSATDRASDKPAGHAHH</sequence>
<organism evidence="1 2">
    <name type="scientific">Sandaracinobacteroides saxicola</name>
    <dbReference type="NCBI Taxonomy" id="2759707"/>
    <lineage>
        <taxon>Bacteria</taxon>
        <taxon>Pseudomonadati</taxon>
        <taxon>Pseudomonadota</taxon>
        <taxon>Alphaproteobacteria</taxon>
        <taxon>Sphingomonadales</taxon>
        <taxon>Sphingosinicellaceae</taxon>
        <taxon>Sandaracinobacteroides</taxon>
    </lineage>
</organism>